<keyword evidence="3" id="KW-1185">Reference proteome</keyword>
<dbReference type="EMBL" id="BJWL01000335">
    <property type="protein sequence ID" value="GFS39683.1"/>
    <property type="molecule type" value="Genomic_DNA"/>
</dbReference>
<evidence type="ECO:0000256" key="1">
    <source>
        <dbReference type="SAM" id="MobiDB-lite"/>
    </source>
</evidence>
<protein>
    <submittedName>
        <fullName evidence="2">Uncharacterized protein</fullName>
    </submittedName>
</protein>
<reference evidence="3" key="1">
    <citation type="submission" date="2019-07" db="EMBL/GenBank/DDBJ databases">
        <title>De Novo Assembly of kiwifruit Actinidia rufa.</title>
        <authorList>
            <person name="Sugita-Konishi S."/>
            <person name="Sato K."/>
            <person name="Mori E."/>
            <person name="Abe Y."/>
            <person name="Kisaki G."/>
            <person name="Hamano K."/>
            <person name="Suezawa K."/>
            <person name="Otani M."/>
            <person name="Fukuda T."/>
            <person name="Manabe T."/>
            <person name="Gomi K."/>
            <person name="Tabuchi M."/>
            <person name="Akimitsu K."/>
            <person name="Kataoka I."/>
        </authorList>
    </citation>
    <scope>NUCLEOTIDE SEQUENCE [LARGE SCALE GENOMIC DNA]</scope>
    <source>
        <strain evidence="3">cv. Fuchu</strain>
    </source>
</reference>
<organism evidence="2 3">
    <name type="scientific">Actinidia rufa</name>
    <dbReference type="NCBI Taxonomy" id="165716"/>
    <lineage>
        <taxon>Eukaryota</taxon>
        <taxon>Viridiplantae</taxon>
        <taxon>Streptophyta</taxon>
        <taxon>Embryophyta</taxon>
        <taxon>Tracheophyta</taxon>
        <taxon>Spermatophyta</taxon>
        <taxon>Magnoliopsida</taxon>
        <taxon>eudicotyledons</taxon>
        <taxon>Gunneridae</taxon>
        <taxon>Pentapetalae</taxon>
        <taxon>asterids</taxon>
        <taxon>Ericales</taxon>
        <taxon>Actinidiaceae</taxon>
        <taxon>Actinidia</taxon>
    </lineage>
</organism>
<dbReference type="Proteomes" id="UP000585474">
    <property type="component" value="Unassembled WGS sequence"/>
</dbReference>
<dbReference type="AlphaFoldDB" id="A0A7J0DPI1"/>
<gene>
    <name evidence="2" type="ORF">Acr_00g0064400</name>
</gene>
<proteinExistence type="predicted"/>
<sequence length="202" mass="22489">MGERHYHNGPNGRCGTSKERDATLEEAGQEDLVEDWRLGTSRLTSGGPINGKYPVGKQLKGGSRSTSIIAGQLETTGYPIYTCPWIRRAVGRLPSRWAFLLIGIVKRQNIGLQPLAFPKRENDFVGSMHLIHPSQSEEAMEVEAHFWTRGNVNGSKQLNHVAVQNQFHALRRYTEGGGPEQSSGSFSRLIVKENPRKQAKII</sequence>
<name>A0A7J0DPI1_9ERIC</name>
<evidence type="ECO:0000313" key="3">
    <source>
        <dbReference type="Proteomes" id="UP000585474"/>
    </source>
</evidence>
<accession>A0A7J0DPI1</accession>
<feature type="region of interest" description="Disordered" evidence="1">
    <location>
        <begin position="1"/>
        <end position="21"/>
    </location>
</feature>
<comment type="caution">
    <text evidence="2">The sequence shown here is derived from an EMBL/GenBank/DDBJ whole genome shotgun (WGS) entry which is preliminary data.</text>
</comment>
<evidence type="ECO:0000313" key="2">
    <source>
        <dbReference type="EMBL" id="GFS39683.1"/>
    </source>
</evidence>